<name>A0A3A5H9X3_9ACTN</name>
<proteinExistence type="predicted"/>
<dbReference type="OrthoDB" id="5179979at2"/>
<sequence length="210" mass="22290">MALLAGCPRCSASVSGAAEDWECPEHGPVTPLWRPAEASYDAFVEHLSLAESFPTYLPWPLGPGWQVTDFGTVGTPGRARASFSAVTGTSDLDGPVEVLLVAEEPGVGLGARVARTRHSDPGTEIAGRQPEARLRLGSTSVPLWSISTHDTDAELDRSVLAGEAEGRWLWVVLRPASAILLMSDAWKLADASEFGPHLVATPFGGHPSVW</sequence>
<reference evidence="2" key="1">
    <citation type="submission" date="2018-09" db="EMBL/GenBank/DDBJ databases">
        <authorList>
            <person name="Zhu H."/>
        </authorList>
    </citation>
    <scope>NUCLEOTIDE SEQUENCE [LARGE SCALE GENOMIC DNA]</scope>
    <source>
        <strain evidence="2">K1W22B-1</strain>
    </source>
</reference>
<accession>A0A3A5H9X3</accession>
<dbReference type="EMBL" id="QYRP01000002">
    <property type="protein sequence ID" value="RJS46658.1"/>
    <property type="molecule type" value="Genomic_DNA"/>
</dbReference>
<evidence type="ECO:0000313" key="1">
    <source>
        <dbReference type="EMBL" id="RJS46658.1"/>
    </source>
</evidence>
<dbReference type="AlphaFoldDB" id="A0A3A5H9X3"/>
<dbReference type="InterPro" id="IPR046646">
    <property type="entry name" value="DUF6758"/>
</dbReference>
<dbReference type="Pfam" id="PF20544">
    <property type="entry name" value="DUF6758"/>
    <property type="match status" value="1"/>
</dbReference>
<dbReference type="Proteomes" id="UP000276542">
    <property type="component" value="Unassembled WGS sequence"/>
</dbReference>
<protein>
    <submittedName>
        <fullName evidence="1">Uncharacterized protein</fullName>
    </submittedName>
</protein>
<organism evidence="1 2">
    <name type="scientific">Nocardioides cavernaquae</name>
    <dbReference type="NCBI Taxonomy" id="2321396"/>
    <lineage>
        <taxon>Bacteria</taxon>
        <taxon>Bacillati</taxon>
        <taxon>Actinomycetota</taxon>
        <taxon>Actinomycetes</taxon>
        <taxon>Propionibacteriales</taxon>
        <taxon>Nocardioidaceae</taxon>
        <taxon>Nocardioides</taxon>
    </lineage>
</organism>
<comment type="caution">
    <text evidence="1">The sequence shown here is derived from an EMBL/GenBank/DDBJ whole genome shotgun (WGS) entry which is preliminary data.</text>
</comment>
<keyword evidence="2" id="KW-1185">Reference proteome</keyword>
<dbReference type="RefSeq" id="WP_120060629.1">
    <property type="nucleotide sequence ID" value="NZ_QYRP01000002.1"/>
</dbReference>
<gene>
    <name evidence="1" type="ORF">D4739_10800</name>
</gene>
<evidence type="ECO:0000313" key="2">
    <source>
        <dbReference type="Proteomes" id="UP000276542"/>
    </source>
</evidence>